<feature type="transmembrane region" description="Helical" evidence="9">
    <location>
        <begin position="323"/>
        <end position="345"/>
    </location>
</feature>
<dbReference type="OrthoDB" id="418595at2759"/>
<comment type="similarity">
    <text evidence="2 7">Belongs to the peptidase S54 family.</text>
</comment>
<reference evidence="11 12" key="1">
    <citation type="submission" date="2019-01" db="EMBL/GenBank/DDBJ databases">
        <authorList>
            <person name="Sayadi A."/>
        </authorList>
    </citation>
    <scope>NUCLEOTIDE SEQUENCE [LARGE SCALE GENOMIC DNA]</scope>
</reference>
<keyword evidence="6 9" id="KW-0472">Membrane</keyword>
<dbReference type="SUPFAM" id="SSF47473">
    <property type="entry name" value="EF-hand"/>
    <property type="match status" value="1"/>
</dbReference>
<dbReference type="PANTHER" id="PTHR45840:SF8">
    <property type="entry name" value="RHOMBOID PROTEASE"/>
    <property type="match status" value="1"/>
</dbReference>
<proteinExistence type="inferred from homology"/>
<evidence type="ECO:0000256" key="3">
    <source>
        <dbReference type="ARBA" id="ARBA00022692"/>
    </source>
</evidence>
<accession>A0A653DSF6</accession>
<dbReference type="GO" id="GO:0016020">
    <property type="term" value="C:membrane"/>
    <property type="evidence" value="ECO:0007669"/>
    <property type="project" value="UniProtKB-SubCell"/>
</dbReference>
<evidence type="ECO:0000313" key="11">
    <source>
        <dbReference type="EMBL" id="VEN63124.1"/>
    </source>
</evidence>
<evidence type="ECO:0000256" key="8">
    <source>
        <dbReference type="PIRSR" id="PIRSR037470-50"/>
    </source>
</evidence>
<dbReference type="InterPro" id="IPR018247">
    <property type="entry name" value="EF_Hand_1_Ca_BS"/>
</dbReference>
<dbReference type="PANTHER" id="PTHR45840">
    <property type="entry name" value="RHOMBOID-RELATED PROTEIN"/>
    <property type="match status" value="1"/>
</dbReference>
<feature type="transmembrane region" description="Helical" evidence="9">
    <location>
        <begin position="209"/>
        <end position="226"/>
    </location>
</feature>
<dbReference type="AlphaFoldDB" id="A0A653DSF6"/>
<name>A0A653DSF6_CALMS</name>
<evidence type="ECO:0000256" key="4">
    <source>
        <dbReference type="ARBA" id="ARBA00022837"/>
    </source>
</evidence>
<keyword evidence="4" id="KW-0106">Calcium</keyword>
<dbReference type="PROSITE" id="PS00018">
    <property type="entry name" value="EF_HAND_1"/>
    <property type="match status" value="2"/>
</dbReference>
<dbReference type="Gene3D" id="1.20.1540.10">
    <property type="entry name" value="Rhomboid-like"/>
    <property type="match status" value="1"/>
</dbReference>
<dbReference type="GO" id="GO:0004252">
    <property type="term" value="F:serine-type endopeptidase activity"/>
    <property type="evidence" value="ECO:0007669"/>
    <property type="project" value="UniProtKB-UniRule"/>
</dbReference>
<dbReference type="Gene3D" id="1.10.238.10">
    <property type="entry name" value="EF-hand"/>
    <property type="match status" value="1"/>
</dbReference>
<dbReference type="InterPro" id="IPR011992">
    <property type="entry name" value="EF-hand-dom_pair"/>
</dbReference>
<dbReference type="Pfam" id="PF01694">
    <property type="entry name" value="Rhomboid"/>
    <property type="match status" value="1"/>
</dbReference>
<feature type="transmembrane region" description="Helical" evidence="9">
    <location>
        <begin position="264"/>
        <end position="281"/>
    </location>
</feature>
<evidence type="ECO:0000313" key="12">
    <source>
        <dbReference type="Proteomes" id="UP000410492"/>
    </source>
</evidence>
<dbReference type="InterPro" id="IPR017213">
    <property type="entry name" value="Peptidase_S54_rhomboid_met"/>
</dbReference>
<dbReference type="EMBL" id="CAACVG010014414">
    <property type="protein sequence ID" value="VEN63124.1"/>
    <property type="molecule type" value="Genomic_DNA"/>
</dbReference>
<gene>
    <name evidence="11" type="ORF">CALMAC_LOCUS20044</name>
</gene>
<keyword evidence="3 9" id="KW-0812">Transmembrane</keyword>
<sequence>MATGRNEPLTPESPGTVEAKNAYFKSIYEKFDKNHNGTLEEEELREMLKHDGEVQDKIVQNMFLDSDKNQDGHLNHDEFIAMVQNEKFRDKFDKYINVYIKHVLPRRRKKGKYGDAHYEEQYKCWPLPFGMVLISILQITCFVADQYTEKGQESISAHLIYDPTRKTEMWRYITYMFVHIGLEHLTVNLCVQLLLGIPLEMVHKWWRVVLVYLAGVLAGSLCSSVTDPDVNLAGGSGGVYAILTAHIATILMNWREMSFPCIQLFIYLTVIVGDLAMSVYQRCWLRRSNGVGYVAHLAGALAGVLVGIWVLKNFRPTKKETYLWWVAVFTFSVLMGAMVVLNFVYDTWLRK</sequence>
<dbReference type="Proteomes" id="UP000410492">
    <property type="component" value="Unassembled WGS sequence"/>
</dbReference>
<keyword evidence="12" id="KW-1185">Reference proteome</keyword>
<dbReference type="SMART" id="SM00054">
    <property type="entry name" value="EFh"/>
    <property type="match status" value="2"/>
</dbReference>
<comment type="subcellular location">
    <subcellularLocation>
        <location evidence="1">Membrane</location>
        <topology evidence="1">Multi-pass membrane protein</topology>
    </subcellularLocation>
</comment>
<dbReference type="Pfam" id="PF13499">
    <property type="entry name" value="EF-hand_7"/>
    <property type="match status" value="1"/>
</dbReference>
<dbReference type="InterPro" id="IPR035952">
    <property type="entry name" value="Rhomboid-like_sf"/>
</dbReference>
<feature type="transmembrane region" description="Helical" evidence="9">
    <location>
        <begin position="172"/>
        <end position="197"/>
    </location>
</feature>
<evidence type="ECO:0000256" key="6">
    <source>
        <dbReference type="ARBA" id="ARBA00023136"/>
    </source>
</evidence>
<feature type="transmembrane region" description="Helical" evidence="9">
    <location>
        <begin position="293"/>
        <end position="311"/>
    </location>
</feature>
<dbReference type="PIRSF" id="PIRSF037470">
    <property type="entry name" value="Rhomboid"/>
    <property type="match status" value="1"/>
</dbReference>
<feature type="domain" description="EF-hand" evidence="10">
    <location>
        <begin position="19"/>
        <end position="54"/>
    </location>
</feature>
<evidence type="ECO:0000256" key="5">
    <source>
        <dbReference type="ARBA" id="ARBA00022989"/>
    </source>
</evidence>
<dbReference type="CDD" id="cd00051">
    <property type="entry name" value="EFh"/>
    <property type="match status" value="1"/>
</dbReference>
<evidence type="ECO:0000259" key="10">
    <source>
        <dbReference type="PROSITE" id="PS50222"/>
    </source>
</evidence>
<dbReference type="InterPro" id="IPR022764">
    <property type="entry name" value="Peptidase_S54_rhomboid_dom"/>
</dbReference>
<protein>
    <recommendedName>
        <fullName evidence="10">EF-hand domain-containing protein</fullName>
    </recommendedName>
</protein>
<keyword evidence="5 9" id="KW-1133">Transmembrane helix</keyword>
<dbReference type="PROSITE" id="PS50222">
    <property type="entry name" value="EF_HAND_2"/>
    <property type="match status" value="2"/>
</dbReference>
<feature type="transmembrane region" description="Helical" evidence="9">
    <location>
        <begin position="232"/>
        <end position="252"/>
    </location>
</feature>
<dbReference type="SUPFAM" id="SSF144091">
    <property type="entry name" value="Rhomboid-like"/>
    <property type="match status" value="1"/>
</dbReference>
<organism evidence="11 12">
    <name type="scientific">Callosobruchus maculatus</name>
    <name type="common">Southern cowpea weevil</name>
    <name type="synonym">Pulse bruchid</name>
    <dbReference type="NCBI Taxonomy" id="64391"/>
    <lineage>
        <taxon>Eukaryota</taxon>
        <taxon>Metazoa</taxon>
        <taxon>Ecdysozoa</taxon>
        <taxon>Arthropoda</taxon>
        <taxon>Hexapoda</taxon>
        <taxon>Insecta</taxon>
        <taxon>Pterygota</taxon>
        <taxon>Neoptera</taxon>
        <taxon>Endopterygota</taxon>
        <taxon>Coleoptera</taxon>
        <taxon>Polyphaga</taxon>
        <taxon>Cucujiformia</taxon>
        <taxon>Chrysomeloidea</taxon>
        <taxon>Chrysomelidae</taxon>
        <taxon>Bruchinae</taxon>
        <taxon>Bruchini</taxon>
        <taxon>Callosobruchus</taxon>
    </lineage>
</organism>
<dbReference type="InterPro" id="IPR002048">
    <property type="entry name" value="EF_hand_dom"/>
</dbReference>
<feature type="active site" evidence="8">
    <location>
        <position position="296"/>
    </location>
</feature>
<dbReference type="GO" id="GO:0005509">
    <property type="term" value="F:calcium ion binding"/>
    <property type="evidence" value="ECO:0007669"/>
    <property type="project" value="InterPro"/>
</dbReference>
<evidence type="ECO:0000256" key="2">
    <source>
        <dbReference type="ARBA" id="ARBA00009045"/>
    </source>
</evidence>
<evidence type="ECO:0000256" key="7">
    <source>
        <dbReference type="PIRNR" id="PIRNR037470"/>
    </source>
</evidence>
<feature type="active site" description="Nucleophile" evidence="8">
    <location>
        <position position="236"/>
    </location>
</feature>
<dbReference type="InterPro" id="IPR051739">
    <property type="entry name" value="Rhomboid_IM_Serine_Proteases"/>
</dbReference>
<evidence type="ECO:0000256" key="1">
    <source>
        <dbReference type="ARBA" id="ARBA00004141"/>
    </source>
</evidence>
<feature type="domain" description="EF-hand" evidence="10">
    <location>
        <begin position="55"/>
        <end position="89"/>
    </location>
</feature>
<evidence type="ECO:0000256" key="9">
    <source>
        <dbReference type="SAM" id="Phobius"/>
    </source>
</evidence>